<dbReference type="EC" id="1.14.11.2" evidence="8"/>
<keyword evidence="6" id="KW-0408">Iron</keyword>
<dbReference type="InterPro" id="IPR005123">
    <property type="entry name" value="Oxoglu/Fe-dep_dioxygenase_dom"/>
</dbReference>
<evidence type="ECO:0000313" key="8">
    <source>
        <dbReference type="EMBL" id="MBB6201719.1"/>
    </source>
</evidence>
<evidence type="ECO:0000256" key="2">
    <source>
        <dbReference type="ARBA" id="ARBA00022723"/>
    </source>
</evidence>
<proteinExistence type="predicted"/>
<dbReference type="Pfam" id="PF13640">
    <property type="entry name" value="2OG-FeII_Oxy_3"/>
    <property type="match status" value="1"/>
</dbReference>
<protein>
    <submittedName>
        <fullName evidence="8">Prolyl 4-hydroxylase</fullName>
        <ecNumber evidence="8">1.14.11.2</ecNumber>
    </submittedName>
</protein>
<dbReference type="GO" id="GO:0005506">
    <property type="term" value="F:iron ion binding"/>
    <property type="evidence" value="ECO:0007669"/>
    <property type="project" value="InterPro"/>
</dbReference>
<dbReference type="InterPro" id="IPR045054">
    <property type="entry name" value="P4HA-like"/>
</dbReference>
<evidence type="ECO:0000313" key="9">
    <source>
        <dbReference type="Proteomes" id="UP000518681"/>
    </source>
</evidence>
<dbReference type="PANTHER" id="PTHR10869">
    <property type="entry name" value="PROLYL 4-HYDROXYLASE ALPHA SUBUNIT"/>
    <property type="match status" value="1"/>
</dbReference>
<dbReference type="GO" id="GO:0031418">
    <property type="term" value="F:L-ascorbic acid binding"/>
    <property type="evidence" value="ECO:0007669"/>
    <property type="project" value="UniProtKB-KW"/>
</dbReference>
<dbReference type="InterPro" id="IPR044862">
    <property type="entry name" value="Pro_4_hyd_alph_FE2OG_OXY"/>
</dbReference>
<accession>A0AAW3UTH1</accession>
<dbReference type="AlphaFoldDB" id="A0AAW3UTH1"/>
<keyword evidence="3" id="KW-0847">Vitamin C</keyword>
<dbReference type="SMART" id="SM00702">
    <property type="entry name" value="P4Hc"/>
    <property type="match status" value="1"/>
</dbReference>
<reference evidence="8 9" key="1">
    <citation type="submission" date="2020-08" db="EMBL/GenBank/DDBJ databases">
        <title>Genomic Encyclopedia of Type Strains, Phase IV (KMG-V): Genome sequencing to study the core and pangenomes of soil and plant-associated prokaryotes.</title>
        <authorList>
            <person name="Whitman W."/>
        </authorList>
    </citation>
    <scope>NUCLEOTIDE SEQUENCE [LARGE SCALE GENOMIC DNA]</scope>
    <source>
        <strain evidence="8 9">SEMIA 4013</strain>
    </source>
</reference>
<dbReference type="GO" id="GO:0004656">
    <property type="term" value="F:procollagen-proline 4-dioxygenase activity"/>
    <property type="evidence" value="ECO:0007669"/>
    <property type="project" value="UniProtKB-EC"/>
</dbReference>
<dbReference type="Gene3D" id="2.60.120.620">
    <property type="entry name" value="q2cbj1_9rhob like domain"/>
    <property type="match status" value="1"/>
</dbReference>
<keyword evidence="4" id="KW-0223">Dioxygenase</keyword>
<evidence type="ECO:0000256" key="6">
    <source>
        <dbReference type="ARBA" id="ARBA00023004"/>
    </source>
</evidence>
<evidence type="ECO:0000256" key="4">
    <source>
        <dbReference type="ARBA" id="ARBA00022964"/>
    </source>
</evidence>
<evidence type="ECO:0000256" key="1">
    <source>
        <dbReference type="ARBA" id="ARBA00001961"/>
    </source>
</evidence>
<name>A0AAW3UTH1_9BURK</name>
<dbReference type="EMBL" id="JACIIK010000004">
    <property type="protein sequence ID" value="MBB6201719.1"/>
    <property type="molecule type" value="Genomic_DNA"/>
</dbReference>
<organism evidence="8 9">
    <name type="scientific">Paraburkholderia fungorum</name>
    <dbReference type="NCBI Taxonomy" id="134537"/>
    <lineage>
        <taxon>Bacteria</taxon>
        <taxon>Pseudomonadati</taxon>
        <taxon>Pseudomonadota</taxon>
        <taxon>Betaproteobacteria</taxon>
        <taxon>Burkholderiales</taxon>
        <taxon>Burkholderiaceae</taxon>
        <taxon>Paraburkholderia</taxon>
    </lineage>
</organism>
<dbReference type="InterPro" id="IPR006620">
    <property type="entry name" value="Pro_4_hyd_alph"/>
</dbReference>
<evidence type="ECO:0000259" key="7">
    <source>
        <dbReference type="PROSITE" id="PS51471"/>
    </source>
</evidence>
<dbReference type="Proteomes" id="UP000518681">
    <property type="component" value="Unassembled WGS sequence"/>
</dbReference>
<sequence>MLRAQPVCGISMPVVNAAVEQWLMDQVSRGSKMESIVATMTQAGFGQDDALALARGAAAAHAAKNLRANGVNGVEATHGAYQYDPAPVATGNVIHAYDRDVQVLMRCERPQVVVFGDLLSADECAELIERARPRLKRSTTVNPQNGKEDIILDRTSEGMHFGLCEDAFIERVDRRIAGLMNWPVENGEGLQILHYNTAAEYRPHFDYFPPQQTGSASHTARSGQRVATLVVYLNDVPAGGETYFPTAGISVAGKQGGAAYFRYMNAQRQLDPLSLHGGAPVLAGEKWIMTKWMREHAYV</sequence>
<evidence type="ECO:0000256" key="3">
    <source>
        <dbReference type="ARBA" id="ARBA00022896"/>
    </source>
</evidence>
<gene>
    <name evidence="8" type="ORF">GGD69_002572</name>
</gene>
<keyword evidence="2" id="KW-0479">Metal-binding</keyword>
<feature type="domain" description="Fe2OG dioxygenase" evidence="7">
    <location>
        <begin position="186"/>
        <end position="295"/>
    </location>
</feature>
<keyword evidence="5 8" id="KW-0560">Oxidoreductase</keyword>
<evidence type="ECO:0000256" key="5">
    <source>
        <dbReference type="ARBA" id="ARBA00023002"/>
    </source>
</evidence>
<dbReference type="PROSITE" id="PS51471">
    <property type="entry name" value="FE2OG_OXY"/>
    <property type="match status" value="1"/>
</dbReference>
<comment type="caution">
    <text evidence="8">The sequence shown here is derived from an EMBL/GenBank/DDBJ whole genome shotgun (WGS) entry which is preliminary data.</text>
</comment>
<dbReference type="PANTHER" id="PTHR10869:SF246">
    <property type="entry name" value="TRANSMEMBRANE PROLYL 4-HYDROXYLASE"/>
    <property type="match status" value="1"/>
</dbReference>
<comment type="cofactor">
    <cofactor evidence="1">
        <name>L-ascorbate</name>
        <dbReference type="ChEBI" id="CHEBI:38290"/>
    </cofactor>
</comment>